<dbReference type="Pfam" id="PF13524">
    <property type="entry name" value="Glyco_trans_1_2"/>
    <property type="match status" value="1"/>
</dbReference>
<name>A0A375HA69_9BURK</name>
<organism evidence="3 4">
    <name type="scientific">Cupriavidus neocaledonicus</name>
    <dbReference type="NCBI Taxonomy" id="1040979"/>
    <lineage>
        <taxon>Bacteria</taxon>
        <taxon>Pseudomonadati</taxon>
        <taxon>Pseudomonadota</taxon>
        <taxon>Betaproteobacteria</taxon>
        <taxon>Burkholderiales</taxon>
        <taxon>Burkholderiaceae</taxon>
        <taxon>Cupriavidus</taxon>
    </lineage>
</organism>
<evidence type="ECO:0000259" key="1">
    <source>
        <dbReference type="Pfam" id="PF13524"/>
    </source>
</evidence>
<evidence type="ECO:0000313" key="4">
    <source>
        <dbReference type="Proteomes" id="UP000255168"/>
    </source>
</evidence>
<dbReference type="EMBL" id="OFTC01000009">
    <property type="protein sequence ID" value="SOZ35386.1"/>
    <property type="molecule type" value="Genomic_DNA"/>
</dbReference>
<sequence length="403" mass="45235">MKPAAFKNYVATLTNPGADKHQHNLVFTNELAACFATQGIGTTSIDYLAHPRQVTEAAQDPHCIFFVCYNGFGSELLLNAGPGDLRSLFACYKKPLFDLMHDCPAHESMSHQIGSTGDYRTLLITDYSYANIARMLGSRRVYFSPSIAFPQASPDRIEPLQSREIDILLPMGLASPTLVLDRYEKPRNHRQRLLKEIFHAVTEKALDRLDCDPLLEIFRALSEMRVAIAMDDPDILFLITTTLDFVKFSRRHSLIHAVQHLPITVISDRQIAPPAGASRLQFIEERTFPRLIETMAHSKSVICPLPHYSGFHERALAAFTSGAAVIAAPNEILETNFLINEEMLLYRSLEQLTDLLERVFAGNQDLQQVAENGRRKVLESYHPSRLTKLMLSLHASLHGAGVQ</sequence>
<proteinExistence type="predicted"/>
<dbReference type="InterPro" id="IPR055259">
    <property type="entry name" value="YkvP/CgeB_Glyco_trans-like"/>
</dbReference>
<evidence type="ECO:0000313" key="3">
    <source>
        <dbReference type="EMBL" id="SPD47333.1"/>
    </source>
</evidence>
<evidence type="ECO:0000313" key="2">
    <source>
        <dbReference type="EMBL" id="SOZ35386.1"/>
    </source>
</evidence>
<dbReference type="EMBL" id="LT984806">
    <property type="protein sequence ID" value="SPD47333.1"/>
    <property type="molecule type" value="Genomic_DNA"/>
</dbReference>
<dbReference type="AlphaFoldDB" id="A0A375HA69"/>
<reference evidence="4 5" key="1">
    <citation type="submission" date="2018-01" db="EMBL/GenBank/DDBJ databases">
        <authorList>
            <person name="Clerissi C."/>
        </authorList>
    </citation>
    <scope>NUCLEOTIDE SEQUENCE [LARGE SCALE GENOMIC DNA]</scope>
    <source>
        <strain evidence="2">Cupriavidus taiwanensis STM 6082</strain>
        <strain evidence="3">Cupriavidus taiwanensis STM 6160</strain>
    </source>
</reference>
<dbReference type="Proteomes" id="UP000255168">
    <property type="component" value="Chromosome I"/>
</dbReference>
<protein>
    <recommendedName>
        <fullName evidence="1">Spore protein YkvP/CgeB glycosyl transferase-like domain-containing protein</fullName>
    </recommendedName>
</protein>
<feature type="domain" description="Spore protein YkvP/CgeB glycosyl transferase-like" evidence="1">
    <location>
        <begin position="279"/>
        <end position="385"/>
    </location>
</feature>
<keyword evidence="5" id="KW-1185">Reference proteome</keyword>
<dbReference type="RefSeq" id="WP_018007873.1">
    <property type="nucleotide sequence ID" value="NZ_AQUR01000104.1"/>
</dbReference>
<accession>A0A375HA69</accession>
<evidence type="ECO:0000313" key="5">
    <source>
        <dbReference type="Proteomes" id="UP000256710"/>
    </source>
</evidence>
<gene>
    <name evidence="2" type="ORF">CBM2605_A170305</name>
    <name evidence="3" type="ORF">CBM2607_12273</name>
</gene>
<dbReference type="Proteomes" id="UP000256710">
    <property type="component" value="Unassembled WGS sequence"/>
</dbReference>